<dbReference type="RefSeq" id="WP_163487176.1">
    <property type="nucleotide sequence ID" value="NZ_CP048739.1"/>
</dbReference>
<dbReference type="GeneID" id="44080634"/>
<accession>A0A6C0UIQ6</accession>
<feature type="domain" description="DOD-type homing endonuclease" evidence="1">
    <location>
        <begin position="87"/>
        <end position="217"/>
    </location>
</feature>
<dbReference type="InterPro" id="IPR027434">
    <property type="entry name" value="Homing_endonucl"/>
</dbReference>
<dbReference type="Pfam" id="PF14528">
    <property type="entry name" value="LAGLIDADG_3"/>
    <property type="match status" value="1"/>
</dbReference>
<gene>
    <name evidence="2" type="ORF">G3I44_14495</name>
</gene>
<dbReference type="PROSITE" id="PS50819">
    <property type="entry name" value="INTEIN_ENDONUCLEASE"/>
    <property type="match status" value="1"/>
</dbReference>
<proteinExistence type="predicted"/>
<protein>
    <recommendedName>
        <fullName evidence="1">DOD-type homing endonuclease domain-containing protein</fullName>
    </recommendedName>
</protein>
<evidence type="ECO:0000313" key="3">
    <source>
        <dbReference type="Proteomes" id="UP000465846"/>
    </source>
</evidence>
<reference evidence="2 3" key="1">
    <citation type="submission" date="2020-02" db="EMBL/GenBank/DDBJ databases">
        <title>Whole genome sequence of Halogeometricum borinquense strain wsp4.</title>
        <authorList>
            <person name="Verma D.K."/>
            <person name="Gopal K."/>
            <person name="Prasad E.S."/>
        </authorList>
    </citation>
    <scope>NUCLEOTIDE SEQUENCE [LARGE SCALE GENOMIC DNA]</scope>
    <source>
        <strain evidence="3">wsp4</strain>
    </source>
</reference>
<name>A0A6C0UIQ6_9EURY</name>
<evidence type="ECO:0000313" key="2">
    <source>
        <dbReference type="EMBL" id="QIB75396.1"/>
    </source>
</evidence>
<dbReference type="Proteomes" id="UP000465846">
    <property type="component" value="Chromosome"/>
</dbReference>
<dbReference type="AlphaFoldDB" id="A0A6C0UIQ6"/>
<dbReference type="SUPFAM" id="SSF55608">
    <property type="entry name" value="Homing endonucleases"/>
    <property type="match status" value="2"/>
</dbReference>
<dbReference type="Pfam" id="PF18780">
    <property type="entry name" value="HNH_repeat"/>
    <property type="match status" value="1"/>
</dbReference>
<organism evidence="2 3">
    <name type="scientific">Halogeometricum borinquense</name>
    <dbReference type="NCBI Taxonomy" id="60847"/>
    <lineage>
        <taxon>Archaea</taxon>
        <taxon>Methanobacteriati</taxon>
        <taxon>Methanobacteriota</taxon>
        <taxon>Stenosarchaea group</taxon>
        <taxon>Halobacteria</taxon>
        <taxon>Halobacteriales</taxon>
        <taxon>Haloferacaceae</taxon>
        <taxon>Halogeometricum</taxon>
    </lineage>
</organism>
<dbReference type="InterPro" id="IPR004860">
    <property type="entry name" value="LAGLIDADG_dom"/>
</dbReference>
<dbReference type="InterPro" id="IPR041025">
    <property type="entry name" value="HNH_repeat"/>
</dbReference>
<evidence type="ECO:0000259" key="1">
    <source>
        <dbReference type="PROSITE" id="PS50819"/>
    </source>
</evidence>
<dbReference type="EMBL" id="CP048739">
    <property type="protein sequence ID" value="QIB75396.1"/>
    <property type="molecule type" value="Genomic_DNA"/>
</dbReference>
<dbReference type="GO" id="GO:0004519">
    <property type="term" value="F:endonuclease activity"/>
    <property type="evidence" value="ECO:0007669"/>
    <property type="project" value="InterPro"/>
</dbReference>
<dbReference type="Gene3D" id="3.10.28.10">
    <property type="entry name" value="Homing endonucleases"/>
    <property type="match status" value="1"/>
</dbReference>
<dbReference type="InterPro" id="IPR004042">
    <property type="entry name" value="Intein_endonuc_central"/>
</dbReference>
<sequence>MRFISKIDDQEIIQDLKQTSENVEGLLSQKKYDEHGEFTHTTAATHFGTWNKAKEAAGLQTTGRGGPRKYKVNENFFKELTADSVYTIGYILADGCIHSSVLKFECADKDILKQIKTAMSAQQPIRKVNREEHWQDYWRLRIYSKTIVDSLSERYGIGPAKTRSLPYPSMPDDLLAHFVRGYFDGDGSVWKRKQDNKVIVAFSTSTKSFLPQLSDQLAESTEMRPGSFNCYYHDDESLRTCHLTYSQGDAILLYDFMYGAKGIFSNRKKQKFDQAMQSRDKIHRPRYNMS</sequence>